<dbReference type="InterPro" id="IPR018283">
    <property type="entry name" value="Ribosomal_eS8_CS"/>
</dbReference>
<dbReference type="Pfam" id="PF01201">
    <property type="entry name" value="Ribosomal_S8e"/>
    <property type="match status" value="1"/>
</dbReference>
<dbReference type="RefSeq" id="XP_001712584.1">
    <property type="nucleotide sequence ID" value="XM_001712532.1"/>
</dbReference>
<dbReference type="EMBL" id="CP000883">
    <property type="protein sequence ID" value="ABW98259.1"/>
    <property type="molecule type" value="Genomic_DNA"/>
</dbReference>
<reference evidence="6 7" key="1">
    <citation type="journal article" date="2007" name="Proc. Natl. Acad. Sci. U.S.A.">
        <title>Nucleomorph genome of Hemiselmis andersenii reveals complete intron loss and compaction as a driver of protein structure and function.</title>
        <authorList>
            <person name="Lane C.E."/>
            <person name="van den Heuvel K."/>
            <person name="Kozera C."/>
            <person name="Curtis B.A."/>
            <person name="Parsons B.J."/>
            <person name="Bowman S."/>
            <person name="Archibald J.M."/>
        </authorList>
    </citation>
    <scope>NUCLEOTIDE SEQUENCE [LARGE SCALE GENOMIC DNA]</scope>
    <source>
        <strain evidence="6 7">CCMP644</strain>
    </source>
</reference>
<dbReference type="CDD" id="cd11380">
    <property type="entry name" value="Ribosomal_S8e_like"/>
    <property type="match status" value="1"/>
</dbReference>
<dbReference type="Gene3D" id="3.10.290.70">
    <property type="match status" value="1"/>
</dbReference>
<name>A9BL76_HEMAN</name>
<comment type="similarity">
    <text evidence="1 4">Belongs to the eukaryotic ribosomal protein eS8 family.</text>
</comment>
<proteinExistence type="inferred from homology"/>
<dbReference type="GO" id="GO:1990904">
    <property type="term" value="C:ribonucleoprotein complex"/>
    <property type="evidence" value="ECO:0007669"/>
    <property type="project" value="UniProtKB-KW"/>
</dbReference>
<evidence type="ECO:0000256" key="3">
    <source>
        <dbReference type="ARBA" id="ARBA00023274"/>
    </source>
</evidence>
<dbReference type="NCBIfam" id="TIGR00307">
    <property type="entry name" value="eS8"/>
    <property type="match status" value="1"/>
</dbReference>
<dbReference type="GeneID" id="5739500"/>
<accession>A9BL76</accession>
<evidence type="ECO:0000256" key="1">
    <source>
        <dbReference type="ARBA" id="ARBA00005257"/>
    </source>
</evidence>
<sequence>MGISRDSIHKKRLTGGKKRIWRKKRKHEIGRQGANTKIGIKQIAKIRVRGGNVKNRALKLDHGNFSLISIAITKKTRILSVVYNSSNNELVRTNTLVKGAIIFIDSSPFKNWAKQNNYIFPKEKKIFKNDEKNSPKNLKKEKETNLWEQINSGKVLARICSRPGQTGRSDGYILEGSELEFYIKKIHKKKL</sequence>
<dbReference type="PANTHER" id="PTHR10394">
    <property type="entry name" value="40S RIBOSOMAL PROTEIN S8"/>
    <property type="match status" value="1"/>
</dbReference>
<evidence type="ECO:0000256" key="4">
    <source>
        <dbReference type="RuleBase" id="RU000669"/>
    </source>
</evidence>
<organism evidence="6 7">
    <name type="scientific">Hemiselmis andersenii</name>
    <name type="common">Cryptophyte alga</name>
    <dbReference type="NCBI Taxonomy" id="464988"/>
    <lineage>
        <taxon>Eukaryota</taxon>
        <taxon>Cryptophyceae</taxon>
        <taxon>Cryptomonadales</taxon>
        <taxon>Hemiselmidaceae</taxon>
        <taxon>Hemiselmis</taxon>
    </lineage>
</organism>
<evidence type="ECO:0000256" key="5">
    <source>
        <dbReference type="SAM" id="MobiDB-lite"/>
    </source>
</evidence>
<keyword evidence="6" id="KW-0542">Nucleomorph</keyword>
<evidence type="ECO:0000256" key="2">
    <source>
        <dbReference type="ARBA" id="ARBA00022980"/>
    </source>
</evidence>
<evidence type="ECO:0000313" key="6">
    <source>
        <dbReference type="EMBL" id="ABW98259.1"/>
    </source>
</evidence>
<dbReference type="Proteomes" id="UP000243127">
    <property type="component" value="Nucleomorph 3"/>
</dbReference>
<dbReference type="PROSITE" id="PS01193">
    <property type="entry name" value="RIBOSOMAL_S8E"/>
    <property type="match status" value="1"/>
</dbReference>
<gene>
    <name evidence="6" type="ORF">HAN_3g457</name>
</gene>
<dbReference type="InterPro" id="IPR022309">
    <property type="entry name" value="Ribosomal_Se8/biogenesis_NSA2"/>
</dbReference>
<evidence type="ECO:0000313" key="7">
    <source>
        <dbReference type="Proteomes" id="UP000243127"/>
    </source>
</evidence>
<keyword evidence="3 4" id="KW-0687">Ribonucleoprotein</keyword>
<dbReference type="GO" id="GO:0006412">
    <property type="term" value="P:translation"/>
    <property type="evidence" value="ECO:0007669"/>
    <property type="project" value="InterPro"/>
</dbReference>
<protein>
    <recommendedName>
        <fullName evidence="4">40S ribosomal protein S8</fullName>
    </recommendedName>
</protein>
<feature type="region of interest" description="Disordered" evidence="5">
    <location>
        <begin position="1"/>
        <end position="20"/>
    </location>
</feature>
<geneLocation type="nucleomorph" evidence="6"/>
<dbReference type="GO" id="GO:0005840">
    <property type="term" value="C:ribosome"/>
    <property type="evidence" value="ECO:0007669"/>
    <property type="project" value="UniProtKB-KW"/>
</dbReference>
<dbReference type="InterPro" id="IPR001047">
    <property type="entry name" value="Ribosomal_eS8"/>
</dbReference>
<feature type="compositionally biased region" description="Basic residues" evidence="5">
    <location>
        <begin position="8"/>
        <end position="20"/>
    </location>
</feature>
<dbReference type="GO" id="GO:0003735">
    <property type="term" value="F:structural constituent of ribosome"/>
    <property type="evidence" value="ECO:0007669"/>
    <property type="project" value="InterPro"/>
</dbReference>
<keyword evidence="2 4" id="KW-0689">Ribosomal protein</keyword>
<dbReference type="AlphaFoldDB" id="A9BL76"/>